<dbReference type="EMBL" id="JACEEZ010021698">
    <property type="protein sequence ID" value="KAG0713185.1"/>
    <property type="molecule type" value="Genomic_DNA"/>
</dbReference>
<dbReference type="InterPro" id="IPR029044">
    <property type="entry name" value="Nucleotide-diphossugar_trans"/>
</dbReference>
<evidence type="ECO:0000313" key="3">
    <source>
        <dbReference type="Proteomes" id="UP000770661"/>
    </source>
</evidence>
<dbReference type="Proteomes" id="UP000770661">
    <property type="component" value="Unassembled WGS sequence"/>
</dbReference>
<keyword evidence="1" id="KW-1015">Disulfide bond</keyword>
<gene>
    <name evidence="2" type="primary">pgant3</name>
    <name evidence="2" type="ORF">GWK47_016778</name>
</gene>
<name>A0A8J4XT45_CHIOP</name>
<dbReference type="GO" id="GO:0006493">
    <property type="term" value="P:protein O-linked glycosylation"/>
    <property type="evidence" value="ECO:0007669"/>
    <property type="project" value="TreeGrafter"/>
</dbReference>
<sequence length="181" mass="20495">MCGGSVEIAPCSHVGHVFRKSSPYTFPGQGGVGGVLYRNLARVALVWLDDWSEFYFKINSEAARVRDDVTVRDRLMLRDRLQCHDFQWYLDNIWPGHFFPTKDGFFGKIRHETQDRCLHRPGGRGGGSIQPTGTATLKECVIEVYPPQTFVLNKKGYIMTDESVCLDAPDYDTANHPRARA</sequence>
<dbReference type="GO" id="GO:0004653">
    <property type="term" value="F:polypeptide N-acetylgalactosaminyltransferase activity"/>
    <property type="evidence" value="ECO:0007669"/>
    <property type="project" value="TreeGrafter"/>
</dbReference>
<evidence type="ECO:0000256" key="1">
    <source>
        <dbReference type="ARBA" id="ARBA00023157"/>
    </source>
</evidence>
<evidence type="ECO:0000313" key="2">
    <source>
        <dbReference type="EMBL" id="KAG0713185.1"/>
    </source>
</evidence>
<dbReference type="GO" id="GO:0005794">
    <property type="term" value="C:Golgi apparatus"/>
    <property type="evidence" value="ECO:0007669"/>
    <property type="project" value="TreeGrafter"/>
</dbReference>
<keyword evidence="3" id="KW-1185">Reference proteome</keyword>
<dbReference type="InterPro" id="IPR035992">
    <property type="entry name" value="Ricin_B-like_lectins"/>
</dbReference>
<dbReference type="Gene3D" id="3.90.550.10">
    <property type="entry name" value="Spore Coat Polysaccharide Biosynthesis Protein SpsA, Chain A"/>
    <property type="match status" value="1"/>
</dbReference>
<dbReference type="PANTHER" id="PTHR11675:SF118">
    <property type="entry name" value="POLYPEPTIDE N-ACETYLGALACTOSAMINYLTRANSFERASE 3"/>
    <property type="match status" value="1"/>
</dbReference>
<dbReference type="AlphaFoldDB" id="A0A8J4XT45"/>
<dbReference type="OrthoDB" id="330637at2759"/>
<organism evidence="2 3">
    <name type="scientific">Chionoecetes opilio</name>
    <name type="common">Atlantic snow crab</name>
    <name type="synonym">Cancer opilio</name>
    <dbReference type="NCBI Taxonomy" id="41210"/>
    <lineage>
        <taxon>Eukaryota</taxon>
        <taxon>Metazoa</taxon>
        <taxon>Ecdysozoa</taxon>
        <taxon>Arthropoda</taxon>
        <taxon>Crustacea</taxon>
        <taxon>Multicrustacea</taxon>
        <taxon>Malacostraca</taxon>
        <taxon>Eumalacostraca</taxon>
        <taxon>Eucarida</taxon>
        <taxon>Decapoda</taxon>
        <taxon>Pleocyemata</taxon>
        <taxon>Brachyura</taxon>
        <taxon>Eubrachyura</taxon>
        <taxon>Majoidea</taxon>
        <taxon>Majidae</taxon>
        <taxon>Chionoecetes</taxon>
    </lineage>
</organism>
<reference evidence="2" key="1">
    <citation type="submission" date="2020-07" db="EMBL/GenBank/DDBJ databases">
        <title>The High-quality genome of the commercially important snow crab, Chionoecetes opilio.</title>
        <authorList>
            <person name="Jeong J.-H."/>
            <person name="Ryu S."/>
        </authorList>
    </citation>
    <scope>NUCLEOTIDE SEQUENCE</scope>
    <source>
        <strain evidence="2">MADBK_172401_WGS</strain>
        <tissue evidence="2">Digestive gland</tissue>
    </source>
</reference>
<comment type="caution">
    <text evidence="2">The sequence shown here is derived from an EMBL/GenBank/DDBJ whole genome shotgun (WGS) entry which is preliminary data.</text>
</comment>
<protein>
    <submittedName>
        <fullName evidence="2">Polypeptide N-acetylgalactosaminyltransferase 3</fullName>
    </submittedName>
</protein>
<dbReference type="SUPFAM" id="SSF50370">
    <property type="entry name" value="Ricin B-like lectins"/>
    <property type="match status" value="1"/>
</dbReference>
<dbReference type="PANTHER" id="PTHR11675">
    <property type="entry name" value="N-ACETYLGALACTOSAMINYLTRANSFERASE"/>
    <property type="match status" value="1"/>
</dbReference>
<proteinExistence type="predicted"/>
<accession>A0A8J4XT45</accession>